<organism evidence="2">
    <name type="scientific">marine metagenome</name>
    <dbReference type="NCBI Taxonomy" id="408172"/>
    <lineage>
        <taxon>unclassified sequences</taxon>
        <taxon>metagenomes</taxon>
        <taxon>ecological metagenomes</taxon>
    </lineage>
</organism>
<dbReference type="GO" id="GO:0010181">
    <property type="term" value="F:FMN binding"/>
    <property type="evidence" value="ECO:0007669"/>
    <property type="project" value="TreeGrafter"/>
</dbReference>
<dbReference type="GO" id="GO:0015937">
    <property type="term" value="P:coenzyme A biosynthetic process"/>
    <property type="evidence" value="ECO:0007669"/>
    <property type="project" value="TreeGrafter"/>
</dbReference>
<evidence type="ECO:0000313" key="2">
    <source>
        <dbReference type="EMBL" id="SVE26435.1"/>
    </source>
</evidence>
<dbReference type="EMBL" id="UINC01205316">
    <property type="protein sequence ID" value="SVE26435.1"/>
    <property type="molecule type" value="Genomic_DNA"/>
</dbReference>
<proteinExistence type="predicted"/>
<dbReference type="PANTHER" id="PTHR14359">
    <property type="entry name" value="HOMO-OLIGOMERIC FLAVIN CONTAINING CYS DECARBOXYLASE FAMILY"/>
    <property type="match status" value="1"/>
</dbReference>
<sequence>MKNPLKNCSIGLGVTGSIASYKALDLASKLVQQGASVHALMTGGATKIVTPLAFTAITHNSVGVDLYDPSSDIGMDHVSVAKTINLLIIAPATANTISKLSYGMA</sequence>
<dbReference type="PANTHER" id="PTHR14359:SF6">
    <property type="entry name" value="PHOSPHOPANTOTHENOYLCYSTEINE DECARBOXYLASE"/>
    <property type="match status" value="1"/>
</dbReference>
<reference evidence="2" key="1">
    <citation type="submission" date="2018-05" db="EMBL/GenBank/DDBJ databases">
        <authorList>
            <person name="Lanie J.A."/>
            <person name="Ng W.-L."/>
            <person name="Kazmierczak K.M."/>
            <person name="Andrzejewski T.M."/>
            <person name="Davidsen T.M."/>
            <person name="Wayne K.J."/>
            <person name="Tettelin H."/>
            <person name="Glass J.I."/>
            <person name="Rusch D."/>
            <person name="Podicherti R."/>
            <person name="Tsui H.-C.T."/>
            <person name="Winkler M.E."/>
        </authorList>
    </citation>
    <scope>NUCLEOTIDE SEQUENCE</scope>
</reference>
<dbReference type="SUPFAM" id="SSF52507">
    <property type="entry name" value="Homo-oligomeric flavin-containing Cys decarboxylases, HFCD"/>
    <property type="match status" value="1"/>
</dbReference>
<dbReference type="Pfam" id="PF02441">
    <property type="entry name" value="Flavoprotein"/>
    <property type="match status" value="1"/>
</dbReference>
<evidence type="ECO:0000259" key="1">
    <source>
        <dbReference type="Pfam" id="PF02441"/>
    </source>
</evidence>
<protein>
    <recommendedName>
        <fullName evidence="1">Flavoprotein domain-containing protein</fullName>
    </recommendedName>
</protein>
<dbReference type="GO" id="GO:0071513">
    <property type="term" value="C:phosphopantothenoylcysteine decarboxylase complex"/>
    <property type="evidence" value="ECO:0007669"/>
    <property type="project" value="TreeGrafter"/>
</dbReference>
<name>A0A383C4B5_9ZZZZ</name>
<feature type="domain" description="Flavoprotein" evidence="1">
    <location>
        <begin position="10"/>
        <end position="105"/>
    </location>
</feature>
<accession>A0A383C4B5</accession>
<dbReference type="GO" id="GO:0004633">
    <property type="term" value="F:phosphopantothenoylcysteine decarboxylase activity"/>
    <property type="evidence" value="ECO:0007669"/>
    <property type="project" value="TreeGrafter"/>
</dbReference>
<dbReference type="AlphaFoldDB" id="A0A383C4B5"/>
<dbReference type="Gene3D" id="3.40.50.1950">
    <property type="entry name" value="Flavin prenyltransferase-like"/>
    <property type="match status" value="1"/>
</dbReference>
<dbReference type="InterPro" id="IPR036551">
    <property type="entry name" value="Flavin_trans-like"/>
</dbReference>
<gene>
    <name evidence="2" type="ORF">METZ01_LOCUS479289</name>
</gene>
<dbReference type="InterPro" id="IPR003382">
    <property type="entry name" value="Flavoprotein"/>
</dbReference>
<feature type="non-terminal residue" evidence="2">
    <location>
        <position position="105"/>
    </location>
</feature>